<dbReference type="GO" id="GO:0016614">
    <property type="term" value="F:oxidoreductase activity, acting on CH-OH group of donors"/>
    <property type="evidence" value="ECO:0007669"/>
    <property type="project" value="UniProtKB-ARBA"/>
</dbReference>
<reference evidence="5" key="1">
    <citation type="submission" date="2022-08" db="EMBL/GenBank/DDBJ databases">
        <authorList>
            <consortium name="DOE Joint Genome Institute"/>
            <person name="Min B."/>
            <person name="Riley R."/>
            <person name="Sierra-Patev S."/>
            <person name="Naranjo-Ortiz M."/>
            <person name="Looney B."/>
            <person name="Konkel Z."/>
            <person name="Slot J.C."/>
            <person name="Sakamoto Y."/>
            <person name="Steenwyk J.L."/>
            <person name="Rokas A."/>
            <person name="Carro J."/>
            <person name="Camarero S."/>
            <person name="Ferreira P."/>
            <person name="Molpeceres G."/>
            <person name="Ruiz-Duenas F.J."/>
            <person name="Serrano A."/>
            <person name="Henrissat B."/>
            <person name="Drula E."/>
            <person name="Hughes K.W."/>
            <person name="Mata J.L."/>
            <person name="Ishikawa N.K."/>
            <person name="Vargas-Isla R."/>
            <person name="Ushijima S."/>
            <person name="Smith C.A."/>
            <person name="Ahrendt S."/>
            <person name="Andreopoulos W."/>
            <person name="He G."/>
            <person name="Labutti K."/>
            <person name="Lipzen A."/>
            <person name="Ng V."/>
            <person name="Sandor L."/>
            <person name="Barry K."/>
            <person name="Martinez A.T."/>
            <person name="Xiao Y."/>
            <person name="Gibbons J.G."/>
            <person name="Terashima K."/>
            <person name="Hibbett D.S."/>
            <person name="Grigoriev I.V."/>
        </authorList>
    </citation>
    <scope>NUCLEOTIDE SEQUENCE</scope>
    <source>
        <strain evidence="5">TFB9207</strain>
    </source>
</reference>
<dbReference type="InterPro" id="IPR002347">
    <property type="entry name" value="SDR_fam"/>
</dbReference>
<feature type="region of interest" description="Disordered" evidence="4">
    <location>
        <begin position="20"/>
        <end position="52"/>
    </location>
</feature>
<dbReference type="FunFam" id="3.40.50.720:FF:000084">
    <property type="entry name" value="Short-chain dehydrogenase reductase"/>
    <property type="match status" value="1"/>
</dbReference>
<dbReference type="Pfam" id="PF13561">
    <property type="entry name" value="adh_short_C2"/>
    <property type="match status" value="1"/>
</dbReference>
<comment type="similarity">
    <text evidence="1">Belongs to the short-chain dehydrogenases/reductases (SDR) family.</text>
</comment>
<dbReference type="InterPro" id="IPR036291">
    <property type="entry name" value="NAD(P)-bd_dom_sf"/>
</dbReference>
<dbReference type="InterPro" id="IPR020904">
    <property type="entry name" value="Sc_DH/Rdtase_CS"/>
</dbReference>
<keyword evidence="2" id="KW-0521">NADP</keyword>
<sequence length="329" mass="35499">MPSSRPSQYPVEIFTRYLSASSDSKETEEAKGQVEAQNHPDERPGKQFRFSEDLKPVDDVYANGKPYKGSGKLEGKVAWISGGDSGIGRATAILFALEGADVTIVYKQGEEKDAEDTKNYIRQKTNNTRTVHLVEADLRGEANCVQAIQSYLSHFSNKLDILVNNAAQQLENADPEMTGLTASQWEDTFALNIHSCFHVTKAALPHMPRGSSIINMASINAFVGRDDLLDYTTTKGAVVSFTRGLSNQIVGEKGIRVNAIAPGPIWTPLVPSTFSKSNVQEFVTSGGGVPMGRGGQPVEVATCCVFLASEDSSYISGNLLHPNGGVVIN</sequence>
<name>A0AA38PCQ8_9AGAR</name>
<evidence type="ECO:0000313" key="6">
    <source>
        <dbReference type="Proteomes" id="UP001163846"/>
    </source>
</evidence>
<accession>A0AA38PCQ8</accession>
<evidence type="ECO:0000256" key="3">
    <source>
        <dbReference type="ARBA" id="ARBA00023002"/>
    </source>
</evidence>
<keyword evidence="3" id="KW-0560">Oxidoreductase</keyword>
<dbReference type="Gene3D" id="3.40.50.720">
    <property type="entry name" value="NAD(P)-binding Rossmann-like Domain"/>
    <property type="match status" value="1"/>
</dbReference>
<comment type="caution">
    <text evidence="5">The sequence shown here is derived from an EMBL/GenBank/DDBJ whole genome shotgun (WGS) entry which is preliminary data.</text>
</comment>
<dbReference type="PRINTS" id="PR00080">
    <property type="entry name" value="SDRFAMILY"/>
</dbReference>
<organism evidence="5 6">
    <name type="scientific">Lentinula raphanica</name>
    <dbReference type="NCBI Taxonomy" id="153919"/>
    <lineage>
        <taxon>Eukaryota</taxon>
        <taxon>Fungi</taxon>
        <taxon>Dikarya</taxon>
        <taxon>Basidiomycota</taxon>
        <taxon>Agaricomycotina</taxon>
        <taxon>Agaricomycetes</taxon>
        <taxon>Agaricomycetidae</taxon>
        <taxon>Agaricales</taxon>
        <taxon>Marasmiineae</taxon>
        <taxon>Omphalotaceae</taxon>
        <taxon>Lentinula</taxon>
    </lineage>
</organism>
<dbReference type="EMBL" id="MU806076">
    <property type="protein sequence ID" value="KAJ3840504.1"/>
    <property type="molecule type" value="Genomic_DNA"/>
</dbReference>
<dbReference type="PANTHER" id="PTHR48107:SF26">
    <property type="entry name" value="OXIDOREDUCTASE, SHORT-CHAIN DEHYDROGENASE_REDUCTASE FAMILY (AFU_ORTHOLOGUE AFUA_4G05870)"/>
    <property type="match status" value="1"/>
</dbReference>
<evidence type="ECO:0000256" key="4">
    <source>
        <dbReference type="SAM" id="MobiDB-lite"/>
    </source>
</evidence>
<gene>
    <name evidence="5" type="ORF">F5878DRAFT_723698</name>
</gene>
<dbReference type="Proteomes" id="UP001163846">
    <property type="component" value="Unassembled WGS sequence"/>
</dbReference>
<dbReference type="SUPFAM" id="SSF51735">
    <property type="entry name" value="NAD(P)-binding Rossmann-fold domains"/>
    <property type="match status" value="1"/>
</dbReference>
<evidence type="ECO:0008006" key="7">
    <source>
        <dbReference type="Google" id="ProtNLM"/>
    </source>
</evidence>
<dbReference type="PRINTS" id="PR00081">
    <property type="entry name" value="GDHRDH"/>
</dbReference>
<keyword evidence="6" id="KW-1185">Reference proteome</keyword>
<evidence type="ECO:0000313" key="5">
    <source>
        <dbReference type="EMBL" id="KAJ3840504.1"/>
    </source>
</evidence>
<dbReference type="PANTHER" id="PTHR48107">
    <property type="entry name" value="NADPH-DEPENDENT ALDEHYDE REDUCTASE-LIKE PROTEIN, CHLOROPLASTIC-RELATED"/>
    <property type="match status" value="1"/>
</dbReference>
<evidence type="ECO:0000256" key="2">
    <source>
        <dbReference type="ARBA" id="ARBA00022857"/>
    </source>
</evidence>
<evidence type="ECO:0000256" key="1">
    <source>
        <dbReference type="ARBA" id="ARBA00006484"/>
    </source>
</evidence>
<dbReference type="PROSITE" id="PS00061">
    <property type="entry name" value="ADH_SHORT"/>
    <property type="match status" value="1"/>
</dbReference>
<dbReference type="AlphaFoldDB" id="A0AA38PCQ8"/>
<feature type="compositionally biased region" description="Basic and acidic residues" evidence="4">
    <location>
        <begin position="23"/>
        <end position="52"/>
    </location>
</feature>
<proteinExistence type="inferred from homology"/>
<protein>
    <recommendedName>
        <fullName evidence="7">NAD(P)-binding protein</fullName>
    </recommendedName>
</protein>